<evidence type="ECO:0000256" key="2">
    <source>
        <dbReference type="PROSITE-ProRule" id="PRU00708"/>
    </source>
</evidence>
<dbReference type="InterPro" id="IPR046960">
    <property type="entry name" value="PPR_At4g14850-like_plant"/>
</dbReference>
<reference evidence="3" key="1">
    <citation type="submission" date="2020-03" db="EMBL/GenBank/DDBJ databases">
        <title>A high-quality chromosome-level genome assembly of a woody plant with both climbing and erect habits, Rhamnella rubrinervis.</title>
        <authorList>
            <person name="Lu Z."/>
            <person name="Yang Y."/>
            <person name="Zhu X."/>
            <person name="Sun Y."/>
        </authorList>
    </citation>
    <scope>NUCLEOTIDE SEQUENCE</scope>
    <source>
        <strain evidence="3">BYM</strain>
        <tissue evidence="3">Leaf</tissue>
    </source>
</reference>
<accession>A0A8K0MJY7</accession>
<evidence type="ECO:0000313" key="3">
    <source>
        <dbReference type="EMBL" id="KAF3448325.1"/>
    </source>
</evidence>
<dbReference type="FunFam" id="1.25.40.10:FF:000606">
    <property type="entry name" value="Putative pentatricopeptide repeat-containing protein"/>
    <property type="match status" value="1"/>
</dbReference>
<dbReference type="EMBL" id="VOIH02000004">
    <property type="protein sequence ID" value="KAF3448325.1"/>
    <property type="molecule type" value="Genomic_DNA"/>
</dbReference>
<dbReference type="InterPro" id="IPR046848">
    <property type="entry name" value="E_motif"/>
</dbReference>
<dbReference type="OrthoDB" id="1662615at2759"/>
<feature type="repeat" description="PPR" evidence="2">
    <location>
        <begin position="413"/>
        <end position="448"/>
    </location>
</feature>
<dbReference type="NCBIfam" id="TIGR00756">
    <property type="entry name" value="PPR"/>
    <property type="match status" value="5"/>
</dbReference>
<dbReference type="GO" id="GO:0003723">
    <property type="term" value="F:RNA binding"/>
    <property type="evidence" value="ECO:0007669"/>
    <property type="project" value="InterPro"/>
</dbReference>
<gene>
    <name evidence="3" type="ORF">FNV43_RR09038</name>
</gene>
<keyword evidence="4" id="KW-1185">Reference proteome</keyword>
<dbReference type="InterPro" id="IPR002885">
    <property type="entry name" value="PPR_rpt"/>
</dbReference>
<dbReference type="Pfam" id="PF20431">
    <property type="entry name" value="E_motif"/>
    <property type="match status" value="1"/>
</dbReference>
<dbReference type="FunFam" id="1.25.40.10:FF:000343">
    <property type="entry name" value="Pentatricopeptide repeat-containing protein At3g58590"/>
    <property type="match status" value="1"/>
</dbReference>
<sequence length="601" mass="66777">MQRSLFYRVQKYLQKEKHHHPFCGKYISSTSPLHYHTNHGKTSQSETCDSWTNLILALAQDGSNKQQALRDASELLNSGTKPNEYALVHLVRASMDLRWDFYCQQLHSYILRSGFCSSVFVSTSLIGIYFRIDSINDAQKAFVDIPKPSVVSWNSMISGCVHCGHFRKALSFFLQLERSDISADSYSLTAALAACGQLSFLQLGKSIHSKVVKLGVESSIVASNCLIDMYGKCGSVDEAILVFNKMADRDTISWNSVIAANARSGGLQQAISFLQQMPNAETISCNIVIYGLAQFGNIEDAIKIMSKMSNPNSSSWNSIITGCVNRNQAREALDIFYKMHSENIVMDEFTFSSILSGVAGLSALTWGILIHCCTVKACLDTSTVVGSSLIDMYSKCGQVHIAESIFQSLSEKNLVTWNAMITGFAHNGNSSKVINLFEQLKMERHIKPDEITFLNVLSACSSNGMPLEITIQYLESMIKDCGIEPTVEHCCSMIRLMGQKGEVRRAKRMVYELGFGARGMVWRALLGACEACRDLKVAKIAAAKVIELEGDNDYVYVVISNISANHGKWEDVKAIRKLMKERGVRKGAGYSWIEIENKFIV</sequence>
<dbReference type="FunFam" id="1.25.40.10:FF:000090">
    <property type="entry name" value="Pentatricopeptide repeat-containing protein, chloroplastic"/>
    <property type="match status" value="1"/>
</dbReference>
<feature type="repeat" description="PPR" evidence="2">
    <location>
        <begin position="149"/>
        <end position="183"/>
    </location>
</feature>
<name>A0A8K0MJY7_9ROSA</name>
<dbReference type="InterPro" id="IPR011990">
    <property type="entry name" value="TPR-like_helical_dom_sf"/>
</dbReference>
<comment type="caution">
    <text evidence="3">The sequence shown here is derived from an EMBL/GenBank/DDBJ whole genome shotgun (WGS) entry which is preliminary data.</text>
</comment>
<evidence type="ECO:0000256" key="1">
    <source>
        <dbReference type="ARBA" id="ARBA00022737"/>
    </source>
</evidence>
<feature type="repeat" description="PPR" evidence="2">
    <location>
        <begin position="219"/>
        <end position="253"/>
    </location>
</feature>
<dbReference type="GO" id="GO:0009451">
    <property type="term" value="P:RNA modification"/>
    <property type="evidence" value="ECO:0007669"/>
    <property type="project" value="InterPro"/>
</dbReference>
<dbReference type="Proteomes" id="UP000796880">
    <property type="component" value="Unassembled WGS sequence"/>
</dbReference>
<dbReference type="Pfam" id="PF13041">
    <property type="entry name" value="PPR_2"/>
    <property type="match status" value="3"/>
</dbReference>
<evidence type="ECO:0000313" key="4">
    <source>
        <dbReference type="Proteomes" id="UP000796880"/>
    </source>
</evidence>
<feature type="repeat" description="PPR" evidence="2">
    <location>
        <begin position="312"/>
        <end position="346"/>
    </location>
</feature>
<organism evidence="3 4">
    <name type="scientific">Rhamnella rubrinervis</name>
    <dbReference type="NCBI Taxonomy" id="2594499"/>
    <lineage>
        <taxon>Eukaryota</taxon>
        <taxon>Viridiplantae</taxon>
        <taxon>Streptophyta</taxon>
        <taxon>Embryophyta</taxon>
        <taxon>Tracheophyta</taxon>
        <taxon>Spermatophyta</taxon>
        <taxon>Magnoliopsida</taxon>
        <taxon>eudicotyledons</taxon>
        <taxon>Gunneridae</taxon>
        <taxon>Pentapetalae</taxon>
        <taxon>rosids</taxon>
        <taxon>fabids</taxon>
        <taxon>Rosales</taxon>
        <taxon>Rhamnaceae</taxon>
        <taxon>rhamnoid group</taxon>
        <taxon>Rhamneae</taxon>
        <taxon>Rhamnella</taxon>
    </lineage>
</organism>
<proteinExistence type="predicted"/>
<dbReference type="Pfam" id="PF01535">
    <property type="entry name" value="PPR"/>
    <property type="match status" value="3"/>
</dbReference>
<dbReference type="PANTHER" id="PTHR47926">
    <property type="entry name" value="PENTATRICOPEPTIDE REPEAT-CONTAINING PROTEIN"/>
    <property type="match status" value="1"/>
</dbReference>
<protein>
    <recommendedName>
        <fullName evidence="5">Pentatricopeptide repeat-containing protein At5g47460</fullName>
    </recommendedName>
</protein>
<dbReference type="PROSITE" id="PS51375">
    <property type="entry name" value="PPR"/>
    <property type="match status" value="4"/>
</dbReference>
<keyword evidence="1" id="KW-0677">Repeat</keyword>
<dbReference type="Gene3D" id="1.25.40.10">
    <property type="entry name" value="Tetratricopeptide repeat domain"/>
    <property type="match status" value="4"/>
</dbReference>
<dbReference type="AlphaFoldDB" id="A0A8K0MJY7"/>
<evidence type="ECO:0008006" key="5">
    <source>
        <dbReference type="Google" id="ProtNLM"/>
    </source>
</evidence>